<reference evidence="2 4" key="2">
    <citation type="submission" date="2013-03" db="EMBL/GenBank/DDBJ databases">
        <title>The Genome Sequence of Enterococcus raffinosus ATCC_49464 (PacBio/Illumina hybrid assembly).</title>
        <authorList>
            <consortium name="The Broad Institute Genomics Platform"/>
            <consortium name="The Broad Institute Genome Sequencing Center for Infectious Disease"/>
            <person name="Earl A."/>
            <person name="Russ C."/>
            <person name="Gilmore M."/>
            <person name="Surin D."/>
            <person name="Walker B."/>
            <person name="Young S."/>
            <person name="Zeng Q."/>
            <person name="Gargeya S."/>
            <person name="Fitzgerald M."/>
            <person name="Haas B."/>
            <person name="Abouelleil A."/>
            <person name="Allen A.W."/>
            <person name="Alvarado L."/>
            <person name="Arachchi H.M."/>
            <person name="Berlin A.M."/>
            <person name="Chapman S.B."/>
            <person name="Gainer-Dewar J."/>
            <person name="Goldberg J."/>
            <person name="Griggs A."/>
            <person name="Gujja S."/>
            <person name="Hansen M."/>
            <person name="Howarth C."/>
            <person name="Imamovic A."/>
            <person name="Ireland A."/>
            <person name="Larimer J."/>
            <person name="McCowan C."/>
            <person name="Murphy C."/>
            <person name="Pearson M."/>
            <person name="Poon T.W."/>
            <person name="Priest M."/>
            <person name="Roberts A."/>
            <person name="Saif S."/>
            <person name="Shea T."/>
            <person name="Sisk P."/>
            <person name="Sykes S."/>
            <person name="Wortman J."/>
            <person name="Nusbaum C."/>
            <person name="Birren B."/>
        </authorList>
    </citation>
    <scope>NUCLEOTIDE SEQUENCE [LARGE SCALE GENOMIC DNA]</scope>
    <source>
        <strain evidence="2 4">ATCC 49464</strain>
    </source>
</reference>
<keyword evidence="4" id="KW-1185">Reference proteome</keyword>
<dbReference type="Proteomes" id="UP000013877">
    <property type="component" value="Unassembled WGS sequence"/>
</dbReference>
<evidence type="ECO:0000313" key="1">
    <source>
        <dbReference type="EMBL" id="EOH76162.1"/>
    </source>
</evidence>
<reference evidence="1 3" key="1">
    <citation type="submission" date="2013-02" db="EMBL/GenBank/DDBJ databases">
        <title>The Genome Sequence of Enterococcus raffinosus ATCC_49464.</title>
        <authorList>
            <consortium name="The Broad Institute Genome Sequencing Platform"/>
            <consortium name="The Broad Institute Genome Sequencing Center for Infectious Disease"/>
            <person name="Earl A.M."/>
            <person name="Gilmore M.S."/>
            <person name="Lebreton F."/>
            <person name="Walker B."/>
            <person name="Young S.K."/>
            <person name="Zeng Q."/>
            <person name="Gargeya S."/>
            <person name="Fitzgerald M."/>
            <person name="Haas B."/>
            <person name="Abouelleil A."/>
            <person name="Alvarado L."/>
            <person name="Arachchi H.M."/>
            <person name="Berlin A.M."/>
            <person name="Chapman S.B."/>
            <person name="Dewar J."/>
            <person name="Goldberg J."/>
            <person name="Griggs A."/>
            <person name="Gujja S."/>
            <person name="Hansen M."/>
            <person name="Howarth C."/>
            <person name="Imamovic A."/>
            <person name="Larimer J."/>
            <person name="McCowan C."/>
            <person name="Murphy C."/>
            <person name="Neiman D."/>
            <person name="Pearson M."/>
            <person name="Priest M."/>
            <person name="Roberts A."/>
            <person name="Saif S."/>
            <person name="Shea T."/>
            <person name="Sisk P."/>
            <person name="Sykes S."/>
            <person name="Wortman J."/>
            <person name="Nusbaum C."/>
            <person name="Birren B."/>
        </authorList>
    </citation>
    <scope>NUCLEOTIDE SEQUENCE [LARGE SCALE GENOMIC DNA]</scope>
    <source>
        <strain evidence="1 3">ATCC 49464</strain>
    </source>
</reference>
<dbReference type="EMBL" id="AJAL01000015">
    <property type="protein sequence ID" value="EOH76162.1"/>
    <property type="molecule type" value="Genomic_DNA"/>
</dbReference>
<accession>R2NVU1</accession>
<protein>
    <submittedName>
        <fullName evidence="1">Uncharacterized protein</fullName>
    </submittedName>
</protein>
<comment type="caution">
    <text evidence="1">The sequence shown here is derived from an EMBL/GenBank/DDBJ whole genome shotgun (WGS) entry which is preliminary data.</text>
</comment>
<proteinExistence type="predicted"/>
<name>R2NVU1_9ENTE</name>
<gene>
    <name evidence="2" type="ORF">I590_02954</name>
    <name evidence="1" type="ORF">UAK_03011</name>
</gene>
<dbReference type="EMBL" id="ASWF01000003">
    <property type="protein sequence ID" value="EOT76129.1"/>
    <property type="molecule type" value="Genomic_DNA"/>
</dbReference>
<evidence type="ECO:0000313" key="3">
    <source>
        <dbReference type="Proteomes" id="UP000013877"/>
    </source>
</evidence>
<dbReference type="HOGENOM" id="CLU_163913_0_0_9"/>
<dbReference type="OrthoDB" id="2187849at2"/>
<dbReference type="Proteomes" id="UP000014158">
    <property type="component" value="Unassembled WGS sequence"/>
</dbReference>
<dbReference type="AlphaFoldDB" id="R2NVU1"/>
<dbReference type="RefSeq" id="WP_010746211.1">
    <property type="nucleotide sequence ID" value="NZ_ASWF01000003.1"/>
</dbReference>
<sequence>MISEKIQSLIQELHDECEKEEVSALCTVHQGSHVVTVCNGKLPDIAFNLALQEMKLDEELPVPTRILRNAGLDTMDEKTDDILPDHTFIIDDLNDIPNILDRIVKGDL</sequence>
<dbReference type="PATRIC" id="fig|1158602.3.peg.3011"/>
<evidence type="ECO:0000313" key="2">
    <source>
        <dbReference type="EMBL" id="EOT76129.1"/>
    </source>
</evidence>
<evidence type="ECO:0000313" key="4">
    <source>
        <dbReference type="Proteomes" id="UP000014158"/>
    </source>
</evidence>
<organism evidence="1 3">
    <name type="scientific">Enterococcus raffinosus ATCC 49464</name>
    <dbReference type="NCBI Taxonomy" id="1158602"/>
    <lineage>
        <taxon>Bacteria</taxon>
        <taxon>Bacillati</taxon>
        <taxon>Bacillota</taxon>
        <taxon>Bacilli</taxon>
        <taxon>Lactobacillales</taxon>
        <taxon>Enterococcaceae</taxon>
        <taxon>Enterococcus</taxon>
    </lineage>
</organism>